<keyword evidence="2" id="KW-0472">Membrane</keyword>
<proteinExistence type="predicted"/>
<evidence type="ECO:0000256" key="2">
    <source>
        <dbReference type="SAM" id="Phobius"/>
    </source>
</evidence>
<feature type="compositionally biased region" description="Polar residues" evidence="1">
    <location>
        <begin position="24"/>
        <end position="38"/>
    </location>
</feature>
<dbReference type="Proteomes" id="UP000606974">
    <property type="component" value="Unassembled WGS sequence"/>
</dbReference>
<dbReference type="Pfam" id="PF20163">
    <property type="entry name" value="DUF6536"/>
    <property type="match status" value="1"/>
</dbReference>
<feature type="transmembrane region" description="Helical" evidence="2">
    <location>
        <begin position="387"/>
        <end position="407"/>
    </location>
</feature>
<feature type="transmembrane region" description="Helical" evidence="2">
    <location>
        <begin position="557"/>
        <end position="575"/>
    </location>
</feature>
<name>A0A8H7AD66_9EURO</name>
<dbReference type="PANTHER" id="PTHR35395:SF1">
    <property type="entry name" value="DUF6536 DOMAIN-CONTAINING PROTEIN"/>
    <property type="match status" value="1"/>
</dbReference>
<feature type="transmembrane region" description="Helical" evidence="2">
    <location>
        <begin position="481"/>
        <end position="503"/>
    </location>
</feature>
<dbReference type="InterPro" id="IPR046623">
    <property type="entry name" value="DUF6536"/>
</dbReference>
<evidence type="ECO:0000313" key="5">
    <source>
        <dbReference type="Proteomes" id="UP000606974"/>
    </source>
</evidence>
<dbReference type="AlphaFoldDB" id="A0A8H7AD66"/>
<evidence type="ECO:0000256" key="1">
    <source>
        <dbReference type="SAM" id="MobiDB-lite"/>
    </source>
</evidence>
<feature type="region of interest" description="Disordered" evidence="1">
    <location>
        <begin position="1"/>
        <end position="63"/>
    </location>
</feature>
<sequence>MRYPSRSTYDQLPSFQTEEEGLQDGNNHKTPVTGSQFIPMTDLGGPKDRSPNRLAGPTKISENETLFASSHRPSGWRAGAAIAVLTAGVALIINISVGAWALNHRRRRSGALLVELFQGDCKKAANMNTWVHLAVNALSTALLSGSNYCMQCLIAPTRDDINRAHKDQKWLDIGVPSVRNLGSIGPGRAVLWWALALSSIPLHLVFNSAFYSSIATHDYNVIFATEDYSIGANFSLANGANSARWQPPGWDGPSTMQPKAMRGEYERLDNKACIEAYAVELVTDRRHLVVVSNNASLRGNGAVLDSGNFEYQTPQRDKELATGFDPYPWICEDTNMYKELAIGSPNGYPPNCYTYVSRIIDDAENWAPQDWNAEYCLSETVPGKCGFIINLGIVLVVVICNIGKLVAMSVVAFSPRLGCPLITIGDAVSSFLDDPDGTTKNMCLTSKHDIVISPAHWPPELPKTWQSTPLRWYHAASKTRWWTCILLFSAAILTVVALLAYGLGQTTGSKSGQALWSLGFGRPRSQTMIVGWALSLIEDENLAITANVLFANLPQTILSFLYLTLNGLCTSMFLADEWSHYVTERKGLRVSQPQRDQRSSYFLQLPYRIAMPLMFMSFLLHWLVSQSVYLAVITQWDELGKLKKPFTVATCGFSPFAMIFVIIAGAVVVLGVILLSLRRFNGDIPLVGSCSAAISAACHGPSWEEHGFWMGTLQWGVVSGMGLETNDVGHCSFSSGHVEKPVSGVAYAGA</sequence>
<evidence type="ECO:0000313" key="4">
    <source>
        <dbReference type="EMBL" id="KAF7503090.1"/>
    </source>
</evidence>
<keyword evidence="2" id="KW-0812">Transmembrane</keyword>
<keyword evidence="2" id="KW-1133">Transmembrane helix</keyword>
<accession>A0A8H7AD66</accession>
<protein>
    <recommendedName>
        <fullName evidence="3">DUF6536 domain-containing protein</fullName>
    </recommendedName>
</protein>
<reference evidence="4" key="1">
    <citation type="submission" date="2020-02" db="EMBL/GenBank/DDBJ databases">
        <authorList>
            <person name="Palmer J.M."/>
        </authorList>
    </citation>
    <scope>NUCLEOTIDE SEQUENCE</scope>
    <source>
        <strain evidence="4">EPUS1.4</strain>
        <tissue evidence="4">Thallus</tissue>
    </source>
</reference>
<evidence type="ECO:0000259" key="3">
    <source>
        <dbReference type="Pfam" id="PF20163"/>
    </source>
</evidence>
<feature type="transmembrane region" description="Helical" evidence="2">
    <location>
        <begin position="656"/>
        <end position="677"/>
    </location>
</feature>
<organism evidence="4 5">
    <name type="scientific">Endocarpon pusillum</name>
    <dbReference type="NCBI Taxonomy" id="364733"/>
    <lineage>
        <taxon>Eukaryota</taxon>
        <taxon>Fungi</taxon>
        <taxon>Dikarya</taxon>
        <taxon>Ascomycota</taxon>
        <taxon>Pezizomycotina</taxon>
        <taxon>Eurotiomycetes</taxon>
        <taxon>Chaetothyriomycetidae</taxon>
        <taxon>Verrucariales</taxon>
        <taxon>Verrucariaceae</taxon>
        <taxon>Endocarpon</taxon>
    </lineage>
</organism>
<feature type="transmembrane region" description="Helical" evidence="2">
    <location>
        <begin position="613"/>
        <end position="636"/>
    </location>
</feature>
<feature type="domain" description="DUF6536" evidence="3">
    <location>
        <begin position="76"/>
        <end position="228"/>
    </location>
</feature>
<gene>
    <name evidence="4" type="ORF">GJ744_004337</name>
</gene>
<dbReference type="PANTHER" id="PTHR35395">
    <property type="entry name" value="DUF6536 DOMAIN-CONTAINING PROTEIN"/>
    <property type="match status" value="1"/>
</dbReference>
<feature type="transmembrane region" description="Helical" evidence="2">
    <location>
        <begin position="78"/>
        <end position="102"/>
    </location>
</feature>
<comment type="caution">
    <text evidence="4">The sequence shown here is derived from an EMBL/GenBank/DDBJ whole genome shotgun (WGS) entry which is preliminary data.</text>
</comment>
<keyword evidence="5" id="KW-1185">Reference proteome</keyword>
<feature type="compositionally biased region" description="Polar residues" evidence="1">
    <location>
        <begin position="1"/>
        <end position="16"/>
    </location>
</feature>
<dbReference type="OrthoDB" id="5429634at2759"/>
<dbReference type="EMBL" id="JAACFV010000198">
    <property type="protein sequence ID" value="KAF7503090.1"/>
    <property type="molecule type" value="Genomic_DNA"/>
</dbReference>